<proteinExistence type="predicted"/>
<accession>A0A178XV20</accession>
<dbReference type="InterPro" id="IPR014710">
    <property type="entry name" value="RmlC-like_jellyroll"/>
</dbReference>
<dbReference type="RefSeq" id="WP_064242490.1">
    <property type="nucleotide sequence ID" value="NZ_LPUX01000060.1"/>
</dbReference>
<dbReference type="InterPro" id="IPR011051">
    <property type="entry name" value="RmlC_Cupin_sf"/>
</dbReference>
<dbReference type="AlphaFoldDB" id="A0A178XV20"/>
<organism evidence="2 3">
    <name type="scientific">Sinorhizobium glycinis</name>
    <dbReference type="NCBI Taxonomy" id="1472378"/>
    <lineage>
        <taxon>Bacteria</taxon>
        <taxon>Pseudomonadati</taxon>
        <taxon>Pseudomonadota</taxon>
        <taxon>Alphaproteobacteria</taxon>
        <taxon>Hyphomicrobiales</taxon>
        <taxon>Rhizobiaceae</taxon>
        <taxon>Sinorhizobium/Ensifer group</taxon>
        <taxon>Sinorhizobium</taxon>
    </lineage>
</organism>
<dbReference type="Pfam" id="PF07883">
    <property type="entry name" value="Cupin_2"/>
    <property type="match status" value="1"/>
</dbReference>
<dbReference type="Proteomes" id="UP000094025">
    <property type="component" value="Unassembled WGS sequence"/>
</dbReference>
<evidence type="ECO:0000313" key="3">
    <source>
        <dbReference type="Proteomes" id="UP000094025"/>
    </source>
</evidence>
<comment type="caution">
    <text evidence="2">The sequence shown here is derived from an EMBL/GenBank/DDBJ whole genome shotgun (WGS) entry which is preliminary data.</text>
</comment>
<dbReference type="EMBL" id="LPUX01000060">
    <property type="protein sequence ID" value="OAP39014.1"/>
    <property type="molecule type" value="Genomic_DNA"/>
</dbReference>
<name>A0A178XV20_9HYPH</name>
<sequence length="163" mass="17653">MTTFTHAAVSPPDHGTPAMASGKHVIRMMAANTGGALGMFEASVPPGEGPPLHMHEREDEFFRVLSGRFGFWCAGHYVELAEGGCIALPRGVPHRFRNIGETEGCLMVVVTPGGFENFFPIIDLCKPETPEQIASVAKDFGVTFVPDDGLPHDERPHDDRKVA</sequence>
<dbReference type="InterPro" id="IPR013096">
    <property type="entry name" value="Cupin_2"/>
</dbReference>
<dbReference type="STRING" id="1472378.AU381_07850"/>
<keyword evidence="3" id="KW-1185">Reference proteome</keyword>
<evidence type="ECO:0000313" key="2">
    <source>
        <dbReference type="EMBL" id="OAP39014.1"/>
    </source>
</evidence>
<dbReference type="Gene3D" id="2.60.120.10">
    <property type="entry name" value="Jelly Rolls"/>
    <property type="match status" value="1"/>
</dbReference>
<dbReference type="SUPFAM" id="SSF51182">
    <property type="entry name" value="RmlC-like cupins"/>
    <property type="match status" value="1"/>
</dbReference>
<evidence type="ECO:0000259" key="1">
    <source>
        <dbReference type="Pfam" id="PF07883"/>
    </source>
</evidence>
<feature type="domain" description="Cupin type-2" evidence="1">
    <location>
        <begin position="42"/>
        <end position="109"/>
    </location>
</feature>
<dbReference type="PANTHER" id="PTHR36440">
    <property type="entry name" value="PUTATIVE (AFU_ORTHOLOGUE AFUA_8G07350)-RELATED"/>
    <property type="match status" value="1"/>
</dbReference>
<protein>
    <submittedName>
        <fullName evidence="2">Cupin</fullName>
    </submittedName>
</protein>
<gene>
    <name evidence="2" type="ORF">AU381_07850</name>
</gene>
<dbReference type="PANTHER" id="PTHR36440:SF1">
    <property type="entry name" value="PUTATIVE (AFU_ORTHOLOGUE AFUA_8G07350)-RELATED"/>
    <property type="match status" value="1"/>
</dbReference>
<dbReference type="OrthoDB" id="9798709at2"/>
<reference evidence="2 3" key="1">
    <citation type="journal article" date="2016" name="Int. J. Syst. Evol. Microbiol.">
        <title>Ensifer glycinis sp. nov., an novel rhizobial species associated with Glycine spp.</title>
        <authorList>
            <person name="Yan H."/>
            <person name="Yan J."/>
            <person name="Sui X.H."/>
            <person name="Wang E.T."/>
            <person name="Chen W.X."/>
            <person name="Zhang X.X."/>
            <person name="Chen W.F."/>
        </authorList>
    </citation>
    <scope>NUCLEOTIDE SEQUENCE [LARGE SCALE GENOMIC DNA]</scope>
    <source>
        <strain evidence="2 3">CCBAU 23380</strain>
    </source>
</reference>
<dbReference type="InterPro" id="IPR053146">
    <property type="entry name" value="QDO-like"/>
</dbReference>